<dbReference type="Proteomes" id="UP000428328">
    <property type="component" value="Chromosome"/>
</dbReference>
<evidence type="ECO:0000256" key="1">
    <source>
        <dbReference type="PROSITE-ProRule" id="PRU00110"/>
    </source>
</evidence>
<dbReference type="GO" id="GO:0004672">
    <property type="term" value="F:protein kinase activity"/>
    <property type="evidence" value="ECO:0007669"/>
    <property type="project" value="UniProtKB-ARBA"/>
</dbReference>
<protein>
    <submittedName>
        <fullName evidence="3">Hpt domain-containing protein</fullName>
    </submittedName>
</protein>
<dbReference type="InterPro" id="IPR036641">
    <property type="entry name" value="HPT_dom_sf"/>
</dbReference>
<sequence>MTKFTVTVDAMLEPIMDRYLELRREELLLMEQAAEAGDAEDVRMLGHRLKGTGASYGFARLTELGAAIEDAGKTGAMDLAKPLIAEVRGYLDNVSVVFEERG</sequence>
<name>A0A6I6JQC1_9BACT</name>
<organism evidence="3 4">
    <name type="scientific">Pseudodesulfovibrio cashew</name>
    <dbReference type="NCBI Taxonomy" id="2678688"/>
    <lineage>
        <taxon>Bacteria</taxon>
        <taxon>Pseudomonadati</taxon>
        <taxon>Thermodesulfobacteriota</taxon>
        <taxon>Desulfovibrionia</taxon>
        <taxon>Desulfovibrionales</taxon>
        <taxon>Desulfovibrionaceae</taxon>
    </lineage>
</organism>
<evidence type="ECO:0000313" key="4">
    <source>
        <dbReference type="Proteomes" id="UP000428328"/>
    </source>
</evidence>
<dbReference type="Gene3D" id="1.20.120.160">
    <property type="entry name" value="HPT domain"/>
    <property type="match status" value="1"/>
</dbReference>
<evidence type="ECO:0000313" key="3">
    <source>
        <dbReference type="EMBL" id="QGY39854.1"/>
    </source>
</evidence>
<feature type="domain" description="HPt" evidence="2">
    <location>
        <begin position="8"/>
        <end position="101"/>
    </location>
</feature>
<gene>
    <name evidence="3" type="ORF">GM415_06860</name>
</gene>
<dbReference type="PROSITE" id="PS50894">
    <property type="entry name" value="HPT"/>
    <property type="match status" value="1"/>
</dbReference>
<dbReference type="Pfam" id="PF01627">
    <property type="entry name" value="Hpt"/>
    <property type="match status" value="1"/>
</dbReference>
<dbReference type="GO" id="GO:0000160">
    <property type="term" value="P:phosphorelay signal transduction system"/>
    <property type="evidence" value="ECO:0007669"/>
    <property type="project" value="InterPro"/>
</dbReference>
<accession>A0A6I6JQC1</accession>
<dbReference type="RefSeq" id="WP_158947079.1">
    <property type="nucleotide sequence ID" value="NZ_CP046400.1"/>
</dbReference>
<proteinExistence type="predicted"/>
<dbReference type="AlphaFoldDB" id="A0A6I6JQC1"/>
<feature type="modified residue" description="Phosphohistidine" evidence="1">
    <location>
        <position position="47"/>
    </location>
</feature>
<evidence type="ECO:0000259" key="2">
    <source>
        <dbReference type="PROSITE" id="PS50894"/>
    </source>
</evidence>
<dbReference type="SUPFAM" id="SSF47226">
    <property type="entry name" value="Histidine-containing phosphotransfer domain, HPT domain"/>
    <property type="match status" value="1"/>
</dbReference>
<reference evidence="3 4" key="1">
    <citation type="submission" date="2019-11" db="EMBL/GenBank/DDBJ databases">
        <authorList>
            <person name="Zheng R.K."/>
            <person name="Sun C.M."/>
        </authorList>
    </citation>
    <scope>NUCLEOTIDE SEQUENCE [LARGE SCALE GENOMIC DNA]</scope>
    <source>
        <strain evidence="3 4">SRB007</strain>
    </source>
</reference>
<keyword evidence="4" id="KW-1185">Reference proteome</keyword>
<dbReference type="KEGG" id="psel:GM415_06860"/>
<dbReference type="InterPro" id="IPR008207">
    <property type="entry name" value="Sig_transdc_His_kin_Hpt_dom"/>
</dbReference>
<keyword evidence="1" id="KW-0597">Phosphoprotein</keyword>
<dbReference type="EMBL" id="CP046400">
    <property type="protein sequence ID" value="QGY39854.1"/>
    <property type="molecule type" value="Genomic_DNA"/>
</dbReference>